<proteinExistence type="predicted"/>
<evidence type="ECO:0000256" key="1">
    <source>
        <dbReference type="SAM" id="MobiDB-lite"/>
    </source>
</evidence>
<evidence type="ECO:0000313" key="3">
    <source>
        <dbReference type="Proteomes" id="UP000226431"/>
    </source>
</evidence>
<feature type="compositionally biased region" description="Low complexity" evidence="1">
    <location>
        <begin position="21"/>
        <end position="37"/>
    </location>
</feature>
<reference evidence="2 3" key="1">
    <citation type="submission" date="2017-06" db="EMBL/GenBank/DDBJ databases">
        <title>Ant-infecting Ophiocordyceps genomes reveal a high diversity of potential behavioral manipulation genes and a possible major role for enterotoxins.</title>
        <authorList>
            <person name="De Bekker C."/>
            <person name="Evans H.C."/>
            <person name="Brachmann A."/>
            <person name="Hughes D.P."/>
        </authorList>
    </citation>
    <scope>NUCLEOTIDE SEQUENCE [LARGE SCALE GENOMIC DNA]</scope>
    <source>
        <strain evidence="2 3">Map16</strain>
    </source>
</reference>
<organism evidence="2 3">
    <name type="scientific">Ophiocordyceps camponoti-rufipedis</name>
    <dbReference type="NCBI Taxonomy" id="2004952"/>
    <lineage>
        <taxon>Eukaryota</taxon>
        <taxon>Fungi</taxon>
        <taxon>Dikarya</taxon>
        <taxon>Ascomycota</taxon>
        <taxon>Pezizomycotina</taxon>
        <taxon>Sordariomycetes</taxon>
        <taxon>Hypocreomycetidae</taxon>
        <taxon>Hypocreales</taxon>
        <taxon>Ophiocordycipitaceae</taxon>
        <taxon>Ophiocordyceps</taxon>
    </lineage>
</organism>
<name>A0A2C5ZAC4_9HYPO</name>
<dbReference type="EMBL" id="NJES01000066">
    <property type="protein sequence ID" value="PHH78815.1"/>
    <property type="molecule type" value="Genomic_DNA"/>
</dbReference>
<accession>A0A2C5ZAC4</accession>
<keyword evidence="3" id="KW-1185">Reference proteome</keyword>
<sequence>METAGSHHHCEPRLPDRSRVETPASAAAASTEIVASPYPHPTAIPRPPHPAMPNPAASTLASDGRGEGAKGGQWSERPKYLSARASPNSDLDLDATVALKLRPRHAC</sequence>
<feature type="compositionally biased region" description="Pro residues" evidence="1">
    <location>
        <begin position="38"/>
        <end position="53"/>
    </location>
</feature>
<comment type="caution">
    <text evidence="2">The sequence shown here is derived from an EMBL/GenBank/DDBJ whole genome shotgun (WGS) entry which is preliminary data.</text>
</comment>
<dbReference type="AlphaFoldDB" id="A0A2C5ZAC4"/>
<feature type="compositionally biased region" description="Basic and acidic residues" evidence="1">
    <location>
        <begin position="8"/>
        <end position="20"/>
    </location>
</feature>
<dbReference type="Proteomes" id="UP000226431">
    <property type="component" value="Unassembled WGS sequence"/>
</dbReference>
<feature type="region of interest" description="Disordered" evidence="1">
    <location>
        <begin position="1"/>
        <end position="92"/>
    </location>
</feature>
<protein>
    <submittedName>
        <fullName evidence="2">Uncharacterized protein</fullName>
    </submittedName>
</protein>
<evidence type="ECO:0000313" key="2">
    <source>
        <dbReference type="EMBL" id="PHH78815.1"/>
    </source>
</evidence>
<gene>
    <name evidence="2" type="ORF">CDD80_6186</name>
</gene>